<dbReference type="Pfam" id="PF14143">
    <property type="entry name" value="YrhC"/>
    <property type="match status" value="1"/>
</dbReference>
<dbReference type="STRING" id="189382.BHE18_19205"/>
<dbReference type="OrthoDB" id="2943632at2"/>
<proteinExistence type="predicted"/>
<keyword evidence="1" id="KW-0472">Membrane</keyword>
<evidence type="ECO:0008006" key="4">
    <source>
        <dbReference type="Google" id="ProtNLM"/>
    </source>
</evidence>
<dbReference type="EMBL" id="VTEZ01000002">
    <property type="protein sequence ID" value="TYS86912.1"/>
    <property type="molecule type" value="Genomic_DNA"/>
</dbReference>
<dbReference type="Proteomes" id="UP000324269">
    <property type="component" value="Unassembled WGS sequence"/>
</dbReference>
<name>A0A5D4TSE8_9BACI</name>
<organism evidence="2 3">
    <name type="scientific">Rossellomorea aquimaris</name>
    <dbReference type="NCBI Taxonomy" id="189382"/>
    <lineage>
        <taxon>Bacteria</taxon>
        <taxon>Bacillati</taxon>
        <taxon>Bacillota</taxon>
        <taxon>Bacilli</taxon>
        <taxon>Bacillales</taxon>
        <taxon>Bacillaceae</taxon>
        <taxon>Rossellomorea</taxon>
    </lineage>
</organism>
<keyword evidence="1" id="KW-1133">Transmembrane helix</keyword>
<evidence type="ECO:0000256" key="1">
    <source>
        <dbReference type="SAM" id="Phobius"/>
    </source>
</evidence>
<dbReference type="AlphaFoldDB" id="A0A5D4TSE8"/>
<feature type="transmembrane region" description="Helical" evidence="1">
    <location>
        <begin position="51"/>
        <end position="70"/>
    </location>
</feature>
<gene>
    <name evidence="2" type="ORF">FZC85_07925</name>
</gene>
<reference evidence="2 3" key="1">
    <citation type="submission" date="2019-08" db="EMBL/GenBank/DDBJ databases">
        <title>Bacillus genomes from the desert of Cuatro Cienegas, Coahuila.</title>
        <authorList>
            <person name="Olmedo-Alvarez G."/>
        </authorList>
    </citation>
    <scope>NUCLEOTIDE SEQUENCE [LARGE SCALE GENOMIC DNA]</scope>
    <source>
        <strain evidence="2 3">CH87b_3T</strain>
    </source>
</reference>
<comment type="caution">
    <text evidence="2">The sequence shown here is derived from an EMBL/GenBank/DDBJ whole genome shotgun (WGS) entry which is preliminary data.</text>
</comment>
<sequence length="81" mass="9282">MRMKNAKKRTIQQKMNDFKRFGFTLLALSVFMYLGVIIPTETVTPSKTITLMTGTVVLLGLSLIFFTKAIKYKKDMQSIDE</sequence>
<dbReference type="InterPro" id="IPR025418">
    <property type="entry name" value="YrhC-like"/>
</dbReference>
<keyword evidence="1" id="KW-0812">Transmembrane</keyword>
<evidence type="ECO:0000313" key="3">
    <source>
        <dbReference type="Proteomes" id="UP000324269"/>
    </source>
</evidence>
<feature type="transmembrane region" description="Helical" evidence="1">
    <location>
        <begin position="21"/>
        <end position="39"/>
    </location>
</feature>
<protein>
    <recommendedName>
        <fullName evidence="4">YrhC-like protein</fullName>
    </recommendedName>
</protein>
<evidence type="ECO:0000313" key="2">
    <source>
        <dbReference type="EMBL" id="TYS86912.1"/>
    </source>
</evidence>
<accession>A0A5D4TSE8</accession>